<dbReference type="EMBL" id="GECU01008865">
    <property type="protein sequence ID" value="JAS98841.1"/>
    <property type="molecule type" value="Transcribed_RNA"/>
</dbReference>
<feature type="compositionally biased region" description="Basic residues" evidence="1">
    <location>
        <begin position="1"/>
        <end position="16"/>
    </location>
</feature>
<gene>
    <name evidence="2" type="ORF">g.28171</name>
</gene>
<accession>A0A1B6JHV5</accession>
<feature type="compositionally biased region" description="Basic residues" evidence="1">
    <location>
        <begin position="117"/>
        <end position="129"/>
    </location>
</feature>
<evidence type="ECO:0000256" key="1">
    <source>
        <dbReference type="SAM" id="MobiDB-lite"/>
    </source>
</evidence>
<feature type="non-terminal residue" evidence="2">
    <location>
        <position position="297"/>
    </location>
</feature>
<feature type="compositionally biased region" description="Polar residues" evidence="1">
    <location>
        <begin position="135"/>
        <end position="147"/>
    </location>
</feature>
<feature type="compositionally biased region" description="Basic residues" evidence="1">
    <location>
        <begin position="161"/>
        <end position="172"/>
    </location>
</feature>
<proteinExistence type="predicted"/>
<protein>
    <submittedName>
        <fullName evidence="2">Uncharacterized protein</fullName>
    </submittedName>
</protein>
<feature type="compositionally biased region" description="Basic and acidic residues" evidence="1">
    <location>
        <begin position="17"/>
        <end position="46"/>
    </location>
</feature>
<evidence type="ECO:0000313" key="2">
    <source>
        <dbReference type="EMBL" id="JAS98841.1"/>
    </source>
</evidence>
<feature type="compositionally biased region" description="Basic and acidic residues" evidence="1">
    <location>
        <begin position="148"/>
        <end position="160"/>
    </location>
</feature>
<sequence>DSPSVKHRTKSNLKRKYSGDSRDGHINVEENVKEVDENDTNTKTEADSLIVKHKSKKNKVHDLNNINCSPMAPKKNKSKHKLLENNNEIQCSSNSAISSSIILKNLLKSERKALYRKRHSISKKKKQTKPQKSSEMCSNFNNKSTNELQKKENSEFIPEKSKKKKMQNKKHNTNSVTSRNKKKGIVKEDTSSNEIEIMRDMLLKKAMGNTNSAKVNLEASVECTAMKEDKFLDNIKKTEHKEDKNKCRKIKSKKMNMQHIQQSLLDKALKTLNSKPANIKGSFKSKPSKIKSKDKPT</sequence>
<dbReference type="AlphaFoldDB" id="A0A1B6JHV5"/>
<name>A0A1B6JHV5_9HEMI</name>
<reference evidence="2" key="1">
    <citation type="submission" date="2015-11" db="EMBL/GenBank/DDBJ databases">
        <title>De novo transcriptome assembly of four potential Pierce s Disease insect vectors from Arizona vineyards.</title>
        <authorList>
            <person name="Tassone E.E."/>
        </authorList>
    </citation>
    <scope>NUCLEOTIDE SEQUENCE</scope>
</reference>
<feature type="region of interest" description="Disordered" evidence="1">
    <location>
        <begin position="275"/>
        <end position="297"/>
    </location>
</feature>
<feature type="non-terminal residue" evidence="2">
    <location>
        <position position="1"/>
    </location>
</feature>
<organism evidence="2">
    <name type="scientific">Homalodisca liturata</name>
    <dbReference type="NCBI Taxonomy" id="320908"/>
    <lineage>
        <taxon>Eukaryota</taxon>
        <taxon>Metazoa</taxon>
        <taxon>Ecdysozoa</taxon>
        <taxon>Arthropoda</taxon>
        <taxon>Hexapoda</taxon>
        <taxon>Insecta</taxon>
        <taxon>Pterygota</taxon>
        <taxon>Neoptera</taxon>
        <taxon>Paraneoptera</taxon>
        <taxon>Hemiptera</taxon>
        <taxon>Auchenorrhyncha</taxon>
        <taxon>Membracoidea</taxon>
        <taxon>Cicadellidae</taxon>
        <taxon>Cicadellinae</taxon>
        <taxon>Proconiini</taxon>
        <taxon>Homalodisca</taxon>
    </lineage>
</organism>
<feature type="region of interest" description="Disordered" evidence="1">
    <location>
        <begin position="1"/>
        <end position="46"/>
    </location>
</feature>
<feature type="region of interest" description="Disordered" evidence="1">
    <location>
        <begin position="117"/>
        <end position="190"/>
    </location>
</feature>